<dbReference type="Proteomes" id="UP000008063">
    <property type="component" value="Unassembled WGS sequence"/>
</dbReference>
<dbReference type="EMBL" id="GL945479">
    <property type="protein sequence ID" value="EGO00099.1"/>
    <property type="molecule type" value="Genomic_DNA"/>
</dbReference>
<evidence type="ECO:0000313" key="1">
    <source>
        <dbReference type="EMBL" id="EGO00099.1"/>
    </source>
</evidence>
<organism evidence="2">
    <name type="scientific">Serpula lacrymans var. lacrymans (strain S7.3)</name>
    <name type="common">Dry rot fungus</name>
    <dbReference type="NCBI Taxonomy" id="936435"/>
    <lineage>
        <taxon>Eukaryota</taxon>
        <taxon>Fungi</taxon>
        <taxon>Dikarya</taxon>
        <taxon>Basidiomycota</taxon>
        <taxon>Agaricomycotina</taxon>
        <taxon>Agaricomycetes</taxon>
        <taxon>Agaricomycetidae</taxon>
        <taxon>Boletales</taxon>
        <taxon>Coniophorineae</taxon>
        <taxon>Serpulaceae</taxon>
        <taxon>Serpula</taxon>
    </lineage>
</organism>
<accession>F8PV19</accession>
<name>F8PV19_SERL3</name>
<dbReference type="InParanoid" id="F8PV19"/>
<evidence type="ECO:0000313" key="2">
    <source>
        <dbReference type="Proteomes" id="UP000008063"/>
    </source>
</evidence>
<dbReference type="AlphaFoldDB" id="F8PV19"/>
<gene>
    <name evidence="1" type="ORF">SERLA73DRAFT_180527</name>
</gene>
<reference evidence="2" key="1">
    <citation type="journal article" date="2011" name="Science">
        <title>The plant cell wall-decomposing machinery underlies the functional diversity of forest fungi.</title>
        <authorList>
            <person name="Eastwood D.C."/>
            <person name="Floudas D."/>
            <person name="Binder M."/>
            <person name="Majcherczyk A."/>
            <person name="Schneider P."/>
            <person name="Aerts A."/>
            <person name="Asiegbu F.O."/>
            <person name="Baker S.E."/>
            <person name="Barry K."/>
            <person name="Bendiksby M."/>
            <person name="Blumentritt M."/>
            <person name="Coutinho P.M."/>
            <person name="Cullen D."/>
            <person name="de Vries R.P."/>
            <person name="Gathman A."/>
            <person name="Goodell B."/>
            <person name="Henrissat B."/>
            <person name="Ihrmark K."/>
            <person name="Kauserud H."/>
            <person name="Kohler A."/>
            <person name="LaButti K."/>
            <person name="Lapidus A."/>
            <person name="Lavin J.L."/>
            <person name="Lee Y.-H."/>
            <person name="Lindquist E."/>
            <person name="Lilly W."/>
            <person name="Lucas S."/>
            <person name="Morin E."/>
            <person name="Murat C."/>
            <person name="Oguiza J.A."/>
            <person name="Park J."/>
            <person name="Pisabarro A.G."/>
            <person name="Riley R."/>
            <person name="Rosling A."/>
            <person name="Salamov A."/>
            <person name="Schmidt O."/>
            <person name="Schmutz J."/>
            <person name="Skrede I."/>
            <person name="Stenlid J."/>
            <person name="Wiebenga A."/>
            <person name="Xie X."/>
            <person name="Kuees U."/>
            <person name="Hibbett D.S."/>
            <person name="Hoffmeister D."/>
            <person name="Hoegberg N."/>
            <person name="Martin F."/>
            <person name="Grigoriev I.V."/>
            <person name="Watkinson S.C."/>
        </authorList>
    </citation>
    <scope>NUCLEOTIDE SEQUENCE [LARGE SCALE GENOMIC DNA]</scope>
    <source>
        <strain evidence="2">strain S7.3</strain>
    </source>
</reference>
<sequence length="87" mass="9689">MAVNTEFSALDNSMNGTHFNPHAVTIAFNWHKSTICDKGYSTKNDAIFMLPKAKWVLPVCSAHGRHQTSNQVHASGLVKWCLFGRSQ</sequence>
<protein>
    <submittedName>
        <fullName evidence="1">Uncharacterized protein</fullName>
    </submittedName>
</protein>
<dbReference type="HOGENOM" id="CLU_2484702_0_0_1"/>
<keyword evidence="2" id="KW-1185">Reference proteome</keyword>
<proteinExistence type="predicted"/>